<evidence type="ECO:0000313" key="3">
    <source>
        <dbReference type="Proteomes" id="UP001417504"/>
    </source>
</evidence>
<feature type="signal peptide" evidence="1">
    <location>
        <begin position="1"/>
        <end position="25"/>
    </location>
</feature>
<comment type="caution">
    <text evidence="2">The sequence shown here is derived from an EMBL/GenBank/DDBJ whole genome shotgun (WGS) entry which is preliminary data.</text>
</comment>
<name>A0AAP0K5B2_9MAGN</name>
<feature type="chain" id="PRO_5042997186" evidence="1">
    <location>
        <begin position="26"/>
        <end position="153"/>
    </location>
</feature>
<evidence type="ECO:0000256" key="1">
    <source>
        <dbReference type="SAM" id="SignalP"/>
    </source>
</evidence>
<protein>
    <submittedName>
        <fullName evidence="2">Uncharacterized protein</fullName>
    </submittedName>
</protein>
<dbReference type="AlphaFoldDB" id="A0AAP0K5B2"/>
<dbReference type="EMBL" id="JBBNAE010000002">
    <property type="protein sequence ID" value="KAK9146281.1"/>
    <property type="molecule type" value="Genomic_DNA"/>
</dbReference>
<gene>
    <name evidence="2" type="ORF">Sjap_006184</name>
</gene>
<keyword evidence="3" id="KW-1185">Reference proteome</keyword>
<reference evidence="2 3" key="1">
    <citation type="submission" date="2024-01" db="EMBL/GenBank/DDBJ databases">
        <title>Genome assemblies of Stephania.</title>
        <authorList>
            <person name="Yang L."/>
        </authorList>
    </citation>
    <scope>NUCLEOTIDE SEQUENCE [LARGE SCALE GENOMIC DNA]</scope>
    <source>
        <strain evidence="2">QJT</strain>
        <tissue evidence="2">Leaf</tissue>
    </source>
</reference>
<proteinExistence type="predicted"/>
<evidence type="ECO:0000313" key="2">
    <source>
        <dbReference type="EMBL" id="KAK9146281.1"/>
    </source>
</evidence>
<dbReference type="Proteomes" id="UP001417504">
    <property type="component" value="Unassembled WGS sequence"/>
</dbReference>
<organism evidence="2 3">
    <name type="scientific">Stephania japonica</name>
    <dbReference type="NCBI Taxonomy" id="461633"/>
    <lineage>
        <taxon>Eukaryota</taxon>
        <taxon>Viridiplantae</taxon>
        <taxon>Streptophyta</taxon>
        <taxon>Embryophyta</taxon>
        <taxon>Tracheophyta</taxon>
        <taxon>Spermatophyta</taxon>
        <taxon>Magnoliopsida</taxon>
        <taxon>Ranunculales</taxon>
        <taxon>Menispermaceae</taxon>
        <taxon>Menispermoideae</taxon>
        <taxon>Cissampelideae</taxon>
        <taxon>Stephania</taxon>
    </lineage>
</organism>
<keyword evidence="1" id="KW-0732">Signal</keyword>
<sequence>MANSSFLAMAASLLLISLMAPMVSSDASDHCYKPDDAIRLYANKSMFCGGMARRMEEERNEKIIRGVLKLPPIASIMGKKKTVHVAKFKTWISALSSTREKQFMKLQETLIPEAPMFRPGFPPQDESKVSVRGSLIPASEKLMCRIQKSVRRC</sequence>
<accession>A0AAP0K5B2</accession>